<keyword evidence="8" id="KW-0067">ATP-binding</keyword>
<dbReference type="AlphaFoldDB" id="A0A072TSN1"/>
<dbReference type="GO" id="GO:0016818">
    <property type="term" value="F:hydrolase activity, acting on acid anhydrides, in phosphorus-containing anhydrides"/>
    <property type="evidence" value="ECO:0007669"/>
    <property type="project" value="InterPro"/>
</dbReference>
<evidence type="ECO:0000256" key="6">
    <source>
        <dbReference type="ARBA" id="ARBA00022801"/>
    </source>
</evidence>
<dbReference type="Proteomes" id="UP000002051">
    <property type="component" value="Unassembled WGS sequence"/>
</dbReference>
<evidence type="ECO:0000256" key="10">
    <source>
        <dbReference type="ARBA" id="ARBA00023014"/>
    </source>
</evidence>
<evidence type="ECO:0000256" key="13">
    <source>
        <dbReference type="SAM" id="MobiDB-lite"/>
    </source>
</evidence>
<dbReference type="InterPro" id="IPR010614">
    <property type="entry name" value="RAD3-like_helicase_DEAD"/>
</dbReference>
<dbReference type="GO" id="GO:0005634">
    <property type="term" value="C:nucleus"/>
    <property type="evidence" value="ECO:0000318"/>
    <property type="project" value="GO_Central"/>
</dbReference>
<feature type="region of interest" description="Disordered" evidence="13">
    <location>
        <begin position="75"/>
        <end position="96"/>
    </location>
</feature>
<reference evidence="15 18" key="1">
    <citation type="journal article" date="2011" name="Nature">
        <title>The Medicago genome provides insight into the evolution of rhizobial symbioses.</title>
        <authorList>
            <person name="Young N.D."/>
            <person name="Debelle F."/>
            <person name="Oldroyd G.E."/>
            <person name="Geurts R."/>
            <person name="Cannon S.B."/>
            <person name="Udvardi M.K."/>
            <person name="Benedito V.A."/>
            <person name="Mayer K.F."/>
            <person name="Gouzy J."/>
            <person name="Schoof H."/>
            <person name="Van de Peer Y."/>
            <person name="Proost S."/>
            <person name="Cook D.R."/>
            <person name="Meyers B.C."/>
            <person name="Spannagl M."/>
            <person name="Cheung F."/>
            <person name="De Mita S."/>
            <person name="Krishnakumar V."/>
            <person name="Gundlach H."/>
            <person name="Zhou S."/>
            <person name="Mudge J."/>
            <person name="Bharti A.K."/>
            <person name="Murray J.D."/>
            <person name="Naoumkina M.A."/>
            <person name="Rosen B."/>
            <person name="Silverstein K.A."/>
            <person name="Tang H."/>
            <person name="Rombauts S."/>
            <person name="Zhao P.X."/>
            <person name="Zhou P."/>
            <person name="Barbe V."/>
            <person name="Bardou P."/>
            <person name="Bechner M."/>
            <person name="Bellec A."/>
            <person name="Berger A."/>
            <person name="Berges H."/>
            <person name="Bidwell S."/>
            <person name="Bisseling T."/>
            <person name="Choisne N."/>
            <person name="Couloux A."/>
            <person name="Denny R."/>
            <person name="Deshpande S."/>
            <person name="Dai X."/>
            <person name="Doyle J.J."/>
            <person name="Dudez A.M."/>
            <person name="Farmer A.D."/>
            <person name="Fouteau S."/>
            <person name="Franken C."/>
            <person name="Gibelin C."/>
            <person name="Gish J."/>
            <person name="Goldstein S."/>
            <person name="Gonzalez A.J."/>
            <person name="Green P.J."/>
            <person name="Hallab A."/>
            <person name="Hartog M."/>
            <person name="Hua A."/>
            <person name="Humphray S.J."/>
            <person name="Jeong D.H."/>
            <person name="Jing Y."/>
            <person name="Jocker A."/>
            <person name="Kenton S.M."/>
            <person name="Kim D.J."/>
            <person name="Klee K."/>
            <person name="Lai H."/>
            <person name="Lang C."/>
            <person name="Lin S."/>
            <person name="Macmil S.L."/>
            <person name="Magdelenat G."/>
            <person name="Matthews L."/>
            <person name="McCorrison J."/>
            <person name="Monaghan E.L."/>
            <person name="Mun J.H."/>
            <person name="Najar F.Z."/>
            <person name="Nicholson C."/>
            <person name="Noirot C."/>
            <person name="O'Bleness M."/>
            <person name="Paule C.R."/>
            <person name="Poulain J."/>
            <person name="Prion F."/>
            <person name="Qin B."/>
            <person name="Qu C."/>
            <person name="Retzel E.F."/>
            <person name="Riddle C."/>
            <person name="Sallet E."/>
            <person name="Samain S."/>
            <person name="Samson N."/>
            <person name="Sanders I."/>
            <person name="Saurat O."/>
            <person name="Scarpelli C."/>
            <person name="Schiex T."/>
            <person name="Segurens B."/>
            <person name="Severin A.J."/>
            <person name="Sherrier D.J."/>
            <person name="Shi R."/>
            <person name="Sims S."/>
            <person name="Singer S.R."/>
            <person name="Sinharoy S."/>
            <person name="Sterck L."/>
            <person name="Viollet A."/>
            <person name="Wang B.B."/>
            <person name="Wang K."/>
            <person name="Wang M."/>
            <person name="Wang X."/>
            <person name="Warfsmann J."/>
            <person name="Weissenbach J."/>
            <person name="White D.D."/>
            <person name="White J.D."/>
            <person name="Wiley G.B."/>
            <person name="Wincker P."/>
            <person name="Xing Y."/>
            <person name="Yang L."/>
            <person name="Yao Z."/>
            <person name="Ying F."/>
            <person name="Zhai J."/>
            <person name="Zhou L."/>
            <person name="Zuber A."/>
            <person name="Denarie J."/>
            <person name="Dixon R.A."/>
            <person name="May G.D."/>
            <person name="Schwartz D.C."/>
            <person name="Rogers J."/>
            <person name="Quetier F."/>
            <person name="Town C.D."/>
            <person name="Roe B.A."/>
        </authorList>
    </citation>
    <scope>NUCLEOTIDE SEQUENCE [LARGE SCALE GENOMIC DNA]</scope>
    <source>
        <strain evidence="15">A17</strain>
        <strain evidence="17 18">cv. Jemalong A17</strain>
    </source>
</reference>
<feature type="region of interest" description="Disordered" evidence="13">
    <location>
        <begin position="156"/>
        <end position="190"/>
    </location>
</feature>
<keyword evidence="6 16" id="KW-0378">Hydrolase</keyword>
<dbReference type="InterPro" id="IPR014001">
    <property type="entry name" value="Helicase_ATP-bd"/>
</dbReference>
<reference evidence="17" key="3">
    <citation type="submission" date="2015-06" db="UniProtKB">
        <authorList>
            <consortium name="EnsemblPlants"/>
        </authorList>
    </citation>
    <scope>IDENTIFICATION</scope>
    <source>
        <strain evidence="17">cv. Jemalong A17</strain>
    </source>
</reference>
<dbReference type="EMBL" id="KL402872">
    <property type="protein sequence ID" value="KEH16565.1"/>
    <property type="molecule type" value="Genomic_DNA"/>
</dbReference>
<dbReference type="InterPro" id="IPR014013">
    <property type="entry name" value="Helic_SF1/SF2_ATP-bd_DinG/Rad3"/>
</dbReference>
<dbReference type="GO" id="GO:0006139">
    <property type="term" value="P:nucleobase-containing compound metabolic process"/>
    <property type="evidence" value="ECO:0007669"/>
    <property type="project" value="InterPro"/>
</dbReference>
<dbReference type="PROSITE" id="PS51193">
    <property type="entry name" value="HELICASE_ATP_BIND_2"/>
    <property type="match status" value="1"/>
</dbReference>
<dbReference type="SUPFAM" id="SSF52540">
    <property type="entry name" value="P-loop containing nucleoside triphosphate hydrolases"/>
    <property type="match status" value="1"/>
</dbReference>
<dbReference type="Proteomes" id="UP000265566">
    <property type="component" value="Chromosome 4"/>
</dbReference>
<keyword evidence="18" id="KW-1185">Reference proteome</keyword>
<dbReference type="EC" id="3.6.4.13" evidence="16"/>
<dbReference type="NCBIfam" id="TIGR00604">
    <property type="entry name" value="rad3"/>
    <property type="match status" value="1"/>
</dbReference>
<dbReference type="GO" id="GO:0051536">
    <property type="term" value="F:iron-sulfur cluster binding"/>
    <property type="evidence" value="ECO:0007669"/>
    <property type="project" value="UniProtKB-KW"/>
</dbReference>
<name>A0A072TSN1_MEDTR</name>
<evidence type="ECO:0000313" key="18">
    <source>
        <dbReference type="Proteomes" id="UP000002051"/>
    </source>
</evidence>
<dbReference type="GO" id="GO:0003677">
    <property type="term" value="F:DNA binding"/>
    <property type="evidence" value="ECO:0007669"/>
    <property type="project" value="InterPro"/>
</dbReference>
<dbReference type="Pfam" id="PF06733">
    <property type="entry name" value="DEAD_2"/>
    <property type="match status" value="1"/>
</dbReference>
<proteinExistence type="inferred from homology"/>
<gene>
    <name evidence="17" type="primary">25480463</name>
    <name evidence="15" type="ORF">MTR_0147s0060</name>
    <name evidence="16" type="ORF">MtrunA17_Chr4g0004621</name>
</gene>
<feature type="domain" description="Helicase ATP-binding" evidence="14">
    <location>
        <begin position="11"/>
        <end position="418"/>
    </location>
</feature>
<keyword evidence="11" id="KW-0413">Isomerase</keyword>
<comment type="similarity">
    <text evidence="3">Belongs to the DEAD box helicase family. DEAH subfamily. DDX11/CHL1 sub-subfamily.</text>
</comment>
<dbReference type="InterPro" id="IPR006555">
    <property type="entry name" value="ATP-dep_Helicase_C"/>
</dbReference>
<evidence type="ECO:0000256" key="4">
    <source>
        <dbReference type="ARBA" id="ARBA00022723"/>
    </source>
</evidence>
<dbReference type="eggNOG" id="KOG1133">
    <property type="taxonomic scope" value="Eukaryota"/>
</dbReference>
<dbReference type="KEGG" id="mtr:25480463"/>
<keyword evidence="12" id="KW-0539">Nucleus</keyword>
<dbReference type="InterPro" id="IPR006554">
    <property type="entry name" value="Helicase-like_DEXD_c2"/>
</dbReference>
<protein>
    <submittedName>
        <fullName evidence="16">Putative RNA helicase chromatin remodeling SNF2 family</fullName>
        <ecNumber evidence="16">3.6.4.13</ecNumber>
    </submittedName>
    <submittedName>
        <fullName evidence="15">Rad3-related DNA helicase family protein</fullName>
    </submittedName>
</protein>
<dbReference type="Gramene" id="rna20576">
    <property type="protein sequence ID" value="RHN58648.1"/>
    <property type="gene ID" value="gene20576"/>
</dbReference>
<evidence type="ECO:0000256" key="8">
    <source>
        <dbReference type="ARBA" id="ARBA00022840"/>
    </source>
</evidence>
<dbReference type="Gene3D" id="3.40.50.300">
    <property type="entry name" value="P-loop containing nucleotide triphosphate hydrolases"/>
    <property type="match status" value="3"/>
</dbReference>
<comment type="cofactor">
    <cofactor evidence="1">
        <name>[4Fe-4S] cluster</name>
        <dbReference type="ChEBI" id="CHEBI:49883"/>
    </cofactor>
</comment>
<evidence type="ECO:0000256" key="2">
    <source>
        <dbReference type="ARBA" id="ARBA00004123"/>
    </source>
</evidence>
<comment type="subcellular location">
    <subcellularLocation>
        <location evidence="2">Nucleus</location>
    </subcellularLocation>
</comment>
<evidence type="ECO:0000256" key="1">
    <source>
        <dbReference type="ARBA" id="ARBA00001966"/>
    </source>
</evidence>
<evidence type="ECO:0000256" key="9">
    <source>
        <dbReference type="ARBA" id="ARBA00023004"/>
    </source>
</evidence>
<accession>A0A072TSN1</accession>
<dbReference type="PANTHER" id="PTHR11472">
    <property type="entry name" value="DNA REPAIR DEAD HELICASE RAD3/XP-D SUBFAMILY MEMBER"/>
    <property type="match status" value="1"/>
</dbReference>
<evidence type="ECO:0000256" key="3">
    <source>
        <dbReference type="ARBA" id="ARBA00008435"/>
    </source>
</evidence>
<dbReference type="PANTHER" id="PTHR11472:SF41">
    <property type="entry name" value="ATP-DEPENDENT DNA HELICASE DDX11-RELATED"/>
    <property type="match status" value="1"/>
</dbReference>
<dbReference type="GO" id="GO:0003678">
    <property type="term" value="F:DNA helicase activity"/>
    <property type="evidence" value="ECO:0000318"/>
    <property type="project" value="GO_Central"/>
</dbReference>
<dbReference type="OrthoDB" id="267079at2759"/>
<evidence type="ECO:0000256" key="11">
    <source>
        <dbReference type="ARBA" id="ARBA00023235"/>
    </source>
</evidence>
<dbReference type="GO" id="GO:0046872">
    <property type="term" value="F:metal ion binding"/>
    <property type="evidence" value="ECO:0007669"/>
    <property type="project" value="UniProtKB-KW"/>
</dbReference>
<dbReference type="InterPro" id="IPR045028">
    <property type="entry name" value="DinG/Rad3-like"/>
</dbReference>
<dbReference type="InterPro" id="IPR027417">
    <property type="entry name" value="P-loop_NTPase"/>
</dbReference>
<dbReference type="PaxDb" id="3880-AES86677"/>
<evidence type="ECO:0000313" key="16">
    <source>
        <dbReference type="EMBL" id="RHN58648.1"/>
    </source>
</evidence>
<feature type="compositionally biased region" description="Acidic residues" evidence="13">
    <location>
        <begin position="181"/>
        <end position="190"/>
    </location>
</feature>
<sequence length="907" mass="102351">MENITKKEEQNPNFSAFPFKPYSIQIDFMNALYQSLNHGGISMLESPTGTGKTMSVICSALQWVLDQRQRDEEEITLGSVSGKNENQGSDDEPDWMRDFVVNNNHQKEEKRKIKKEKFVSVLGKFDNDYEKSNKSGNLKKKIDEVGDNEEEFLLEEYESEDEGSSGASKRKASKSGFSSTSEDESGDDEEEEEEKKLKVYFCSRTHSQLSQFVKELRKTVFADEMGVVSLGSRKNLCINQEVLALGNSSRINERCLELQKKKKNDATKVKNLKAGTGARRTKASSGCPMLRKRRLQHEFRNEVSQQGPLDIEDLANLGRTMGTCPYYGSRSMVRRVDLVVLPYQSLLSKSSREALGLNLKSNIVIIDEAHNLADSLINMYDSKLTLSQLENVHRHIERYFVRFRNLLGPANRRYIQTLMVLIQAFLRVLVNEKDGNLMDSCRDTEQASEERRASDFTMAINDFVFELNIDNINLVKLLTYIKESNIMHKVSGYGEKMATLEKVSALNITGEHGEDGSCQSAFQSLAAMLLSLVNKDSDGRMIISRSSSTSSRKQGQGYIKYVMLSAEKIFSEIVDEAHAVVLVGGTLQPIEETRERLFPWLPPNKLHFFSCGHIVPPESILPIAVSCGPTGRSFDFSYSSRSSADMMQELGLLLCNLVTVVPQGIVVFFPSFDYESRVYENWESSGILERITKRKRVFREPRNNMDVESVLKEYKDTIYTPSSVNSEVNQASHTGAVLLAVVGAKLSEGINLSDGMGRCIIMVGLPYASPSDIELLERIKHIDGFRNSKFLENPGFSASYDVYGGDIQGGFDILRSCSHRGKEYYENLCMKAVNQSIGRAIRHINDYAAILLVDTRYASDSSKRSFTHPTTKLPNWIKDRLVSSSRNYGEVHKLLSQFFKLKKTCCQ</sequence>
<dbReference type="EnsemblPlants" id="KEH16565">
    <property type="protein sequence ID" value="KEH16565"/>
    <property type="gene ID" value="MTR_0147s0060"/>
</dbReference>
<dbReference type="SMART" id="SM00487">
    <property type="entry name" value="DEXDc"/>
    <property type="match status" value="1"/>
</dbReference>
<dbReference type="GO" id="GO:0034085">
    <property type="term" value="P:establishment of sister chromatid cohesion"/>
    <property type="evidence" value="ECO:0000318"/>
    <property type="project" value="GO_Central"/>
</dbReference>
<dbReference type="EMBL" id="PSQE01000004">
    <property type="protein sequence ID" value="RHN58648.1"/>
    <property type="molecule type" value="Genomic_DNA"/>
</dbReference>
<dbReference type="Pfam" id="PF13307">
    <property type="entry name" value="Helicase_C_2"/>
    <property type="match status" value="1"/>
</dbReference>
<dbReference type="GO" id="GO:0005524">
    <property type="term" value="F:ATP binding"/>
    <property type="evidence" value="ECO:0007669"/>
    <property type="project" value="UniProtKB-KW"/>
</dbReference>
<evidence type="ECO:0000256" key="7">
    <source>
        <dbReference type="ARBA" id="ARBA00022806"/>
    </source>
</evidence>
<dbReference type="CDD" id="cd18788">
    <property type="entry name" value="SF2_C_XPD"/>
    <property type="match status" value="1"/>
</dbReference>
<evidence type="ECO:0000256" key="12">
    <source>
        <dbReference type="ARBA" id="ARBA00023242"/>
    </source>
</evidence>
<dbReference type="InterPro" id="IPR013020">
    <property type="entry name" value="Rad3/Chl1-like"/>
</dbReference>
<keyword evidence="7 15" id="KW-0347">Helicase</keyword>
<dbReference type="HOGENOM" id="CLU_006515_2_1_1"/>
<feature type="compositionally biased region" description="Polar residues" evidence="13">
    <location>
        <begin position="78"/>
        <end position="87"/>
    </location>
</feature>
<organism evidence="15 18">
    <name type="scientific">Medicago truncatula</name>
    <name type="common">Barrel medic</name>
    <name type="synonym">Medicago tribuloides</name>
    <dbReference type="NCBI Taxonomy" id="3880"/>
    <lineage>
        <taxon>Eukaryota</taxon>
        <taxon>Viridiplantae</taxon>
        <taxon>Streptophyta</taxon>
        <taxon>Embryophyta</taxon>
        <taxon>Tracheophyta</taxon>
        <taxon>Spermatophyta</taxon>
        <taxon>Magnoliopsida</taxon>
        <taxon>eudicotyledons</taxon>
        <taxon>Gunneridae</taxon>
        <taxon>Pentapetalae</taxon>
        <taxon>rosids</taxon>
        <taxon>fabids</taxon>
        <taxon>Fabales</taxon>
        <taxon>Fabaceae</taxon>
        <taxon>Papilionoideae</taxon>
        <taxon>50 kb inversion clade</taxon>
        <taxon>NPAAA clade</taxon>
        <taxon>Hologalegina</taxon>
        <taxon>IRL clade</taxon>
        <taxon>Trifolieae</taxon>
        <taxon>Medicago</taxon>
    </lineage>
</organism>
<evidence type="ECO:0000313" key="15">
    <source>
        <dbReference type="EMBL" id="KEH16565.1"/>
    </source>
</evidence>
<keyword evidence="5" id="KW-0547">Nucleotide-binding</keyword>
<keyword evidence="9" id="KW-0408">Iron</keyword>
<evidence type="ECO:0000313" key="17">
    <source>
        <dbReference type="EnsemblPlants" id="KEH16565"/>
    </source>
</evidence>
<dbReference type="SMART" id="SM00491">
    <property type="entry name" value="HELICc2"/>
    <property type="match status" value="1"/>
</dbReference>
<evidence type="ECO:0000256" key="5">
    <source>
        <dbReference type="ARBA" id="ARBA00022741"/>
    </source>
</evidence>
<reference evidence="15 18" key="2">
    <citation type="journal article" date="2014" name="BMC Genomics">
        <title>An improved genome release (version Mt4.0) for the model legume Medicago truncatula.</title>
        <authorList>
            <person name="Tang H."/>
            <person name="Krishnakumar V."/>
            <person name="Bidwell S."/>
            <person name="Rosen B."/>
            <person name="Chan A."/>
            <person name="Zhou S."/>
            <person name="Gentzbittel L."/>
            <person name="Childs K.L."/>
            <person name="Yandell M."/>
            <person name="Gundlach H."/>
            <person name="Mayer K.F."/>
            <person name="Schwartz D.C."/>
            <person name="Town C.D."/>
        </authorList>
    </citation>
    <scope>GENOME REANNOTATION</scope>
    <source>
        <strain evidence="15">A17</strain>
        <strain evidence="17 18">cv. Jemalong A17</strain>
    </source>
</reference>
<reference evidence="16" key="4">
    <citation type="journal article" date="2018" name="Nat. Plants">
        <title>Whole-genome landscape of Medicago truncatula symbiotic genes.</title>
        <authorList>
            <person name="Pecrix Y."/>
            <person name="Gamas P."/>
            <person name="Carrere S."/>
        </authorList>
    </citation>
    <scope>NUCLEOTIDE SEQUENCE</scope>
    <source>
        <tissue evidence="16">Leaves</tissue>
    </source>
</reference>
<evidence type="ECO:0000259" key="14">
    <source>
        <dbReference type="PROSITE" id="PS51193"/>
    </source>
</evidence>
<keyword evidence="10" id="KW-0411">Iron-sulfur</keyword>
<dbReference type="SMART" id="SM00488">
    <property type="entry name" value="DEXDc2"/>
    <property type="match status" value="1"/>
</dbReference>
<dbReference type="STRING" id="3880.A0A072TSN1"/>
<dbReference type="GO" id="GO:0003724">
    <property type="term" value="F:RNA helicase activity"/>
    <property type="evidence" value="ECO:0007669"/>
    <property type="project" value="UniProtKB-EC"/>
</dbReference>
<keyword evidence="4" id="KW-0479">Metal-binding</keyword>